<protein>
    <submittedName>
        <fullName evidence="1">HicB</fullName>
    </submittedName>
</protein>
<dbReference type="AlphaFoldDB" id="A0A069B8S4"/>
<accession>A0A069B8S4</accession>
<proteinExistence type="predicted"/>
<reference evidence="1 2" key="1">
    <citation type="submission" date="2014-08" db="EMBL/GenBank/DDBJ databases">
        <authorList>
            <person name="Bunnell A."/>
            <person name="Chain P.S."/>
            <person name="Chertkov O."/>
            <person name="Currie B.J."/>
            <person name="Daligault H.E."/>
            <person name="Davenport K.W."/>
            <person name="Davis C."/>
            <person name="Gleasner C.D."/>
            <person name="Johnson S.L."/>
            <person name="Kaestli M."/>
            <person name="Koren S."/>
            <person name="Kunde Y.A."/>
            <person name="Mayo M."/>
            <person name="McMurry K.K."/>
            <person name="Price E.P."/>
            <person name="Reitenga K.G."/>
            <person name="Robison R."/>
            <person name="Rosovitz M.J."/>
            <person name="Sarovich D.S."/>
            <person name="Teshima H."/>
        </authorList>
    </citation>
    <scope>NUCLEOTIDE SEQUENCE [LARGE SCALE GENOMIC DNA]</scope>
    <source>
        <strain evidence="1 2">MSHR44</strain>
    </source>
</reference>
<evidence type="ECO:0000313" key="1">
    <source>
        <dbReference type="EMBL" id="KGX06003.1"/>
    </source>
</evidence>
<dbReference type="Proteomes" id="UP000030475">
    <property type="component" value="Unassembled WGS sequence"/>
</dbReference>
<dbReference type="EMBL" id="JQIM01000010">
    <property type="protein sequence ID" value="KGX06003.1"/>
    <property type="molecule type" value="Genomic_DNA"/>
</dbReference>
<dbReference type="SUPFAM" id="SSF143100">
    <property type="entry name" value="TTHA1013/TTHA0281-like"/>
    <property type="match status" value="1"/>
</dbReference>
<sequence>MNTMQYKGYTARIGFDDRDNVIVGCVPGVRAIICSRGKSVAECTAPLKSLWMRCWRIAPDAAFRRRHFSLKP</sequence>
<evidence type="ECO:0000313" key="2">
    <source>
        <dbReference type="Proteomes" id="UP000030475"/>
    </source>
</evidence>
<comment type="caution">
    <text evidence="1">The sequence shown here is derived from an EMBL/GenBank/DDBJ whole genome shotgun (WGS) entry which is preliminary data.</text>
</comment>
<dbReference type="InterPro" id="IPR035069">
    <property type="entry name" value="TTHA1013/TTHA0281-like"/>
</dbReference>
<organism evidence="1 2">
    <name type="scientific">Burkholderia pseudomallei</name>
    <name type="common">Pseudomonas pseudomallei</name>
    <dbReference type="NCBI Taxonomy" id="28450"/>
    <lineage>
        <taxon>Bacteria</taxon>
        <taxon>Pseudomonadati</taxon>
        <taxon>Pseudomonadota</taxon>
        <taxon>Betaproteobacteria</taxon>
        <taxon>Burkholderiales</taxon>
        <taxon>Burkholderiaceae</taxon>
        <taxon>Burkholderia</taxon>
        <taxon>pseudomallei group</taxon>
    </lineage>
</organism>
<name>A0A069B8S4_BURPE</name>
<dbReference type="KEGG" id="but:X994_462"/>
<gene>
    <name evidence="1" type="ORF">Y036_3458</name>
</gene>